<proteinExistence type="predicted"/>
<keyword evidence="2" id="KW-1185">Reference proteome</keyword>
<reference evidence="2" key="1">
    <citation type="submission" date="2018-02" db="EMBL/GenBank/DDBJ databases">
        <title>Genome sequencing of Solimonas sp. HR-BB.</title>
        <authorList>
            <person name="Lee Y."/>
            <person name="Jeon C.O."/>
        </authorList>
    </citation>
    <scope>NUCLEOTIDE SEQUENCE [LARGE SCALE GENOMIC DNA]</scope>
    <source>
        <strain evidence="2">HR-U</strain>
    </source>
</reference>
<protein>
    <submittedName>
        <fullName evidence="1">Uncharacterized protein</fullName>
    </submittedName>
</protein>
<dbReference type="OrthoDB" id="1493924at2"/>
<dbReference type="Proteomes" id="UP000239590">
    <property type="component" value="Unassembled WGS sequence"/>
</dbReference>
<dbReference type="EMBL" id="PTRA01000001">
    <property type="protein sequence ID" value="PQA60167.1"/>
    <property type="molecule type" value="Genomic_DNA"/>
</dbReference>
<organism evidence="1 2">
    <name type="scientific">Siphonobacter curvatus</name>
    <dbReference type="NCBI Taxonomy" id="2094562"/>
    <lineage>
        <taxon>Bacteria</taxon>
        <taxon>Pseudomonadati</taxon>
        <taxon>Bacteroidota</taxon>
        <taxon>Cytophagia</taxon>
        <taxon>Cytophagales</taxon>
        <taxon>Cytophagaceae</taxon>
        <taxon>Siphonobacter</taxon>
    </lineage>
</organism>
<accession>A0A2S7IR28</accession>
<name>A0A2S7IR28_9BACT</name>
<evidence type="ECO:0000313" key="1">
    <source>
        <dbReference type="EMBL" id="PQA60167.1"/>
    </source>
</evidence>
<sequence length="184" mass="21548">MVNLYYAEEELEQAKKELAQMSRSDQFDDAEKHWRRFLNHLDKVWTKAQHGCEGLQGKYQQLNNFVRDKRKKDKLLQYLWQARNADQHSVQTLAALDIIPGSRPDLNNPLQLHKLDDKGSVVETTTHYLHPAEFRLRNITNKGVIYFPPDYHNGRPVPNGHNPYVVGQLALKFYEEQLNKIKAI</sequence>
<gene>
    <name evidence="1" type="ORF">C5O19_11270</name>
</gene>
<comment type="caution">
    <text evidence="1">The sequence shown here is derived from an EMBL/GenBank/DDBJ whole genome shotgun (WGS) entry which is preliminary data.</text>
</comment>
<dbReference type="RefSeq" id="WP_104712150.1">
    <property type="nucleotide sequence ID" value="NZ_PTRA01000001.1"/>
</dbReference>
<evidence type="ECO:0000313" key="2">
    <source>
        <dbReference type="Proteomes" id="UP000239590"/>
    </source>
</evidence>
<dbReference type="AlphaFoldDB" id="A0A2S7IR28"/>